<evidence type="ECO:0000313" key="2">
    <source>
        <dbReference type="Proteomes" id="UP000309997"/>
    </source>
</evidence>
<reference evidence="1 2" key="1">
    <citation type="journal article" date="2024" name="Plant Biotechnol. J.">
        <title>Genome and CRISPR/Cas9 system of a widespread forest tree (Populus alba) in the world.</title>
        <authorList>
            <person name="Liu Y.J."/>
            <person name="Jiang P.F."/>
            <person name="Han X.M."/>
            <person name="Li X.Y."/>
            <person name="Wang H.M."/>
            <person name="Wang Y.J."/>
            <person name="Wang X.X."/>
            <person name="Zeng Q.Y."/>
        </authorList>
    </citation>
    <scope>NUCLEOTIDE SEQUENCE [LARGE SCALE GENOMIC DNA]</scope>
    <source>
        <strain evidence="2">cv. PAL-ZL1</strain>
    </source>
</reference>
<evidence type="ECO:0000313" key="1">
    <source>
        <dbReference type="EMBL" id="KAL3574864.1"/>
    </source>
</evidence>
<protein>
    <submittedName>
        <fullName evidence="1">Uncharacterized protein</fullName>
    </submittedName>
</protein>
<organism evidence="1 2">
    <name type="scientific">Populus alba</name>
    <name type="common">White poplar</name>
    <dbReference type="NCBI Taxonomy" id="43335"/>
    <lineage>
        <taxon>Eukaryota</taxon>
        <taxon>Viridiplantae</taxon>
        <taxon>Streptophyta</taxon>
        <taxon>Embryophyta</taxon>
        <taxon>Tracheophyta</taxon>
        <taxon>Spermatophyta</taxon>
        <taxon>Magnoliopsida</taxon>
        <taxon>eudicotyledons</taxon>
        <taxon>Gunneridae</taxon>
        <taxon>Pentapetalae</taxon>
        <taxon>rosids</taxon>
        <taxon>fabids</taxon>
        <taxon>Malpighiales</taxon>
        <taxon>Salicaceae</taxon>
        <taxon>Saliceae</taxon>
        <taxon>Populus</taxon>
    </lineage>
</organism>
<keyword evidence="2" id="KW-1185">Reference proteome</keyword>
<accession>A0ACC4B8X5</accession>
<proteinExistence type="predicted"/>
<sequence>MHLGWLSSGPPSSSWSGPGVGTVTPSAKASFFSCHGCLGSNLMQGYERKSLTLHMFDNGPAIWAVYKKIPEQNQAGQLLDNTAEGTSHLPFMNKNR</sequence>
<gene>
    <name evidence="1" type="ORF">D5086_022965</name>
</gene>
<dbReference type="Proteomes" id="UP000309997">
    <property type="component" value="Unassembled WGS sequence"/>
</dbReference>
<dbReference type="EMBL" id="RCHU02000012">
    <property type="protein sequence ID" value="KAL3574864.1"/>
    <property type="molecule type" value="Genomic_DNA"/>
</dbReference>
<name>A0ACC4B8X5_POPAL</name>
<comment type="caution">
    <text evidence="1">The sequence shown here is derived from an EMBL/GenBank/DDBJ whole genome shotgun (WGS) entry which is preliminary data.</text>
</comment>